<proteinExistence type="predicted"/>
<dbReference type="AlphaFoldDB" id="A0A8J7FV69"/>
<reference evidence="2" key="1">
    <citation type="submission" date="2020-10" db="EMBL/GenBank/DDBJ databases">
        <authorList>
            <person name="Lu T."/>
            <person name="Wang Q."/>
            <person name="Han X."/>
        </authorList>
    </citation>
    <scope>NUCLEOTIDE SEQUENCE</scope>
    <source>
        <strain evidence="2">WQ 117</strain>
    </source>
</reference>
<evidence type="ECO:0000313" key="2">
    <source>
        <dbReference type="EMBL" id="MBF0598407.1"/>
    </source>
</evidence>
<organism evidence="2 3">
    <name type="scientific">Faecalibacter rhinopitheci</name>
    <dbReference type="NCBI Taxonomy" id="2779678"/>
    <lineage>
        <taxon>Bacteria</taxon>
        <taxon>Pseudomonadati</taxon>
        <taxon>Bacteroidota</taxon>
        <taxon>Flavobacteriia</taxon>
        <taxon>Flavobacteriales</taxon>
        <taxon>Weeksellaceae</taxon>
        <taxon>Faecalibacter</taxon>
    </lineage>
</organism>
<keyword evidence="1" id="KW-1133">Transmembrane helix</keyword>
<keyword evidence="1" id="KW-0472">Membrane</keyword>
<keyword evidence="3" id="KW-1185">Reference proteome</keyword>
<evidence type="ECO:0000313" key="3">
    <source>
        <dbReference type="Proteomes" id="UP000608754"/>
    </source>
</evidence>
<feature type="transmembrane region" description="Helical" evidence="1">
    <location>
        <begin position="32"/>
        <end position="49"/>
    </location>
</feature>
<comment type="caution">
    <text evidence="2">The sequence shown here is derived from an EMBL/GenBank/DDBJ whole genome shotgun (WGS) entry which is preliminary data.</text>
</comment>
<accession>A0A8J7FV69</accession>
<sequence length="164" mass="19330">MFELIWILLNITIFIYFLFVCFEVLKYIKNKIGILKTVVLTIGLISIISQNSSNENNFIDLSNKPNTYTEKFKIDELIENKIISKINLSIFYIKKNNEIKFTDVKTEKLGIIGGTELEIHSIAFNKTEINKQYNYRLYASKIWKILGFRIYTESKEYDGEFIIK</sequence>
<dbReference type="EMBL" id="JADGIK010000020">
    <property type="protein sequence ID" value="MBF0598407.1"/>
    <property type="molecule type" value="Genomic_DNA"/>
</dbReference>
<name>A0A8J7FV69_9FLAO</name>
<dbReference type="Proteomes" id="UP000608754">
    <property type="component" value="Unassembled WGS sequence"/>
</dbReference>
<gene>
    <name evidence="2" type="ORF">IM532_13305</name>
</gene>
<evidence type="ECO:0000256" key="1">
    <source>
        <dbReference type="SAM" id="Phobius"/>
    </source>
</evidence>
<feature type="transmembrane region" description="Helical" evidence="1">
    <location>
        <begin position="6"/>
        <end position="25"/>
    </location>
</feature>
<protein>
    <submittedName>
        <fullName evidence="2">Uncharacterized protein</fullName>
    </submittedName>
</protein>
<keyword evidence="1" id="KW-0812">Transmembrane</keyword>
<dbReference type="RefSeq" id="WP_194183991.1">
    <property type="nucleotide sequence ID" value="NZ_JADGIK010000020.1"/>
</dbReference>